<dbReference type="GO" id="GO:0004222">
    <property type="term" value="F:metalloendopeptidase activity"/>
    <property type="evidence" value="ECO:0007669"/>
    <property type="project" value="TreeGrafter"/>
</dbReference>
<dbReference type="Proteomes" id="UP001274896">
    <property type="component" value="Unassembled WGS sequence"/>
</dbReference>
<comment type="caution">
    <text evidence="3">The sequence shown here is derived from an EMBL/GenBank/DDBJ whole genome shotgun (WGS) entry which is preliminary data.</text>
</comment>
<keyword evidence="1" id="KW-0812">Transmembrane</keyword>
<keyword evidence="4" id="KW-1185">Reference proteome</keyword>
<dbReference type="InterPro" id="IPR049038">
    <property type="entry name" value="ADAM10_Cys-rich"/>
</dbReference>
<name>A0AAE0QVK7_9TELE</name>
<feature type="transmembrane region" description="Helical" evidence="1">
    <location>
        <begin position="117"/>
        <end position="140"/>
    </location>
</feature>
<dbReference type="InterPro" id="IPR051489">
    <property type="entry name" value="ADAM_Metalloproteinase"/>
</dbReference>
<dbReference type="PANTHER" id="PTHR45702:SF1">
    <property type="entry name" value="DISINTEGRIN AND METALLOPROTEINASE DOMAIN-CONTAINING PROTEIN 10 ISOFORM X1"/>
    <property type="match status" value="1"/>
</dbReference>
<organism evidence="3 4">
    <name type="scientific">Hemibagrus guttatus</name>
    <dbReference type="NCBI Taxonomy" id="175788"/>
    <lineage>
        <taxon>Eukaryota</taxon>
        <taxon>Metazoa</taxon>
        <taxon>Chordata</taxon>
        <taxon>Craniata</taxon>
        <taxon>Vertebrata</taxon>
        <taxon>Euteleostomi</taxon>
        <taxon>Actinopterygii</taxon>
        <taxon>Neopterygii</taxon>
        <taxon>Teleostei</taxon>
        <taxon>Ostariophysi</taxon>
        <taxon>Siluriformes</taxon>
        <taxon>Bagridae</taxon>
        <taxon>Hemibagrus</taxon>
    </lineage>
</organism>
<dbReference type="AlphaFoldDB" id="A0AAE0QVK7"/>
<evidence type="ECO:0000259" key="2">
    <source>
        <dbReference type="Pfam" id="PF21299"/>
    </source>
</evidence>
<dbReference type="PANTHER" id="PTHR45702">
    <property type="entry name" value="ADAM10/ADAM17 METALLOPEPTIDASE FAMILY MEMBER"/>
    <property type="match status" value="1"/>
</dbReference>
<dbReference type="GO" id="GO:0007219">
    <property type="term" value="P:Notch signaling pathway"/>
    <property type="evidence" value="ECO:0007669"/>
    <property type="project" value="TreeGrafter"/>
</dbReference>
<evidence type="ECO:0000313" key="3">
    <source>
        <dbReference type="EMBL" id="KAK3533261.1"/>
    </source>
</evidence>
<keyword evidence="1" id="KW-0472">Membrane</keyword>
<gene>
    <name evidence="3" type="ORF">QTP70_014328</name>
</gene>
<sequence length="154" mass="16670">MPHQEDALGKTQDTLESLCLLAGLGTPRGPSGRAGGSVWGEGGNPNTCESTTSSVLSTYFKGNRVALLPGSPCYKNQGYCDHLQTCRLLDADGPIARLKNSYLKLSEYDDLADWMKAYWWAILLGILGVSALMSVTVCMFGHTPKSVHKKETTE</sequence>
<keyword evidence="1" id="KW-1133">Transmembrane helix</keyword>
<dbReference type="GO" id="GO:0005886">
    <property type="term" value="C:plasma membrane"/>
    <property type="evidence" value="ECO:0007669"/>
    <property type="project" value="TreeGrafter"/>
</dbReference>
<protein>
    <recommendedName>
        <fullName evidence="2">ADAM10 cysteine-rich domain-containing protein</fullName>
    </recommendedName>
</protein>
<reference evidence="3" key="1">
    <citation type="submission" date="2023-06" db="EMBL/GenBank/DDBJ databases">
        <title>Male Hemibagrus guttatus genome.</title>
        <authorList>
            <person name="Bian C."/>
        </authorList>
    </citation>
    <scope>NUCLEOTIDE SEQUENCE</scope>
    <source>
        <strain evidence="3">Male_cb2023</strain>
        <tissue evidence="3">Muscle</tissue>
    </source>
</reference>
<dbReference type="Pfam" id="PF21299">
    <property type="entry name" value="ADAM10_Cys-rich"/>
    <property type="match status" value="1"/>
</dbReference>
<feature type="domain" description="ADAM10 cysteine-rich" evidence="2">
    <location>
        <begin position="42"/>
        <end position="87"/>
    </location>
</feature>
<dbReference type="EMBL" id="JAUCMX010000010">
    <property type="protein sequence ID" value="KAK3533261.1"/>
    <property type="molecule type" value="Genomic_DNA"/>
</dbReference>
<evidence type="ECO:0000313" key="4">
    <source>
        <dbReference type="Proteomes" id="UP001274896"/>
    </source>
</evidence>
<evidence type="ECO:0000256" key="1">
    <source>
        <dbReference type="SAM" id="Phobius"/>
    </source>
</evidence>
<proteinExistence type="predicted"/>
<dbReference type="GO" id="GO:0006509">
    <property type="term" value="P:membrane protein ectodomain proteolysis"/>
    <property type="evidence" value="ECO:0007669"/>
    <property type="project" value="TreeGrafter"/>
</dbReference>
<accession>A0AAE0QVK7</accession>